<protein>
    <submittedName>
        <fullName evidence="1">Uncharacterized protein</fullName>
    </submittedName>
</protein>
<evidence type="ECO:0000313" key="1">
    <source>
        <dbReference type="EMBL" id="KAK5634922.1"/>
    </source>
</evidence>
<dbReference type="Proteomes" id="UP001305414">
    <property type="component" value="Unassembled WGS sequence"/>
</dbReference>
<gene>
    <name evidence="1" type="ORF">RRF57_010634</name>
</gene>
<sequence length="68" mass="7807">MTLPTIAILDDYQDLSKAPFERLRSAGYQVTTFKDTLLPYNHPDTPQDAKDALVNRLEPFNIICKLRL</sequence>
<dbReference type="AlphaFoldDB" id="A0AAN7Z8P3"/>
<organism evidence="1 2">
    <name type="scientific">Xylaria bambusicola</name>
    <dbReference type="NCBI Taxonomy" id="326684"/>
    <lineage>
        <taxon>Eukaryota</taxon>
        <taxon>Fungi</taxon>
        <taxon>Dikarya</taxon>
        <taxon>Ascomycota</taxon>
        <taxon>Pezizomycotina</taxon>
        <taxon>Sordariomycetes</taxon>
        <taxon>Xylariomycetidae</taxon>
        <taxon>Xylariales</taxon>
        <taxon>Xylariaceae</taxon>
        <taxon>Xylaria</taxon>
    </lineage>
</organism>
<accession>A0AAN7Z8P3</accession>
<keyword evidence="2" id="KW-1185">Reference proteome</keyword>
<reference evidence="1 2" key="1">
    <citation type="submission" date="2023-10" db="EMBL/GenBank/DDBJ databases">
        <title>Draft genome sequence of Xylaria bambusicola isolate GMP-LS, the root and basal stem rot pathogen of sugarcane in Indonesia.</title>
        <authorList>
            <person name="Selvaraj P."/>
            <person name="Muralishankar V."/>
            <person name="Muruganantham S."/>
            <person name="Sp S."/>
            <person name="Haryani S."/>
            <person name="Lau K.J.X."/>
            <person name="Naqvi N.I."/>
        </authorList>
    </citation>
    <scope>NUCLEOTIDE SEQUENCE [LARGE SCALE GENOMIC DNA]</scope>
    <source>
        <strain evidence="1">GMP-LS</strain>
    </source>
</reference>
<dbReference type="Gene3D" id="3.40.50.720">
    <property type="entry name" value="NAD(P)-binding Rossmann-like Domain"/>
    <property type="match status" value="1"/>
</dbReference>
<proteinExistence type="predicted"/>
<dbReference type="EMBL" id="JAWHQM010000046">
    <property type="protein sequence ID" value="KAK5634922.1"/>
    <property type="molecule type" value="Genomic_DNA"/>
</dbReference>
<name>A0AAN7Z8P3_9PEZI</name>
<evidence type="ECO:0000313" key="2">
    <source>
        <dbReference type="Proteomes" id="UP001305414"/>
    </source>
</evidence>
<comment type="caution">
    <text evidence="1">The sequence shown here is derived from an EMBL/GenBank/DDBJ whole genome shotgun (WGS) entry which is preliminary data.</text>
</comment>